<evidence type="ECO:0000256" key="5">
    <source>
        <dbReference type="ARBA" id="ARBA00022989"/>
    </source>
</evidence>
<evidence type="ECO:0000259" key="9">
    <source>
        <dbReference type="Pfam" id="PF12821"/>
    </source>
</evidence>
<keyword evidence="4 8" id="KW-0812">Transmembrane</keyword>
<keyword evidence="11" id="KW-1185">Reference proteome</keyword>
<feature type="transmembrane region" description="Helical" evidence="8">
    <location>
        <begin position="53"/>
        <end position="70"/>
    </location>
</feature>
<proteinExistence type="inferred from homology"/>
<protein>
    <submittedName>
        <fullName evidence="10">Membrane protein</fullName>
    </submittedName>
</protein>
<dbReference type="EMBL" id="AP023420">
    <property type="protein sequence ID" value="BCK84449.1"/>
    <property type="molecule type" value="Genomic_DNA"/>
</dbReference>
<feature type="transmembrane region" description="Helical" evidence="8">
    <location>
        <begin position="117"/>
        <end position="138"/>
    </location>
</feature>
<dbReference type="GO" id="GO:0005886">
    <property type="term" value="C:plasma membrane"/>
    <property type="evidence" value="ECO:0007669"/>
    <property type="project" value="UniProtKB-SubCell"/>
</dbReference>
<organism evidence="10 11">
    <name type="scientific">Pusillibacter faecalis</name>
    <dbReference type="NCBI Taxonomy" id="2714358"/>
    <lineage>
        <taxon>Bacteria</taxon>
        <taxon>Bacillati</taxon>
        <taxon>Bacillota</taxon>
        <taxon>Clostridia</taxon>
        <taxon>Eubacteriales</taxon>
        <taxon>Oscillospiraceae</taxon>
        <taxon>Pusillibacter</taxon>
    </lineage>
</organism>
<dbReference type="KEGG" id="pfaa:MM59RIKEN_17680"/>
<feature type="transmembrane region" description="Helical" evidence="8">
    <location>
        <begin position="28"/>
        <end position="47"/>
    </location>
</feature>
<evidence type="ECO:0000313" key="10">
    <source>
        <dbReference type="EMBL" id="BCK84449.1"/>
    </source>
</evidence>
<keyword evidence="2" id="KW-1003">Cell membrane</keyword>
<keyword evidence="6 8" id="KW-0472">Membrane</keyword>
<gene>
    <name evidence="10" type="ORF">MM59RIKEN_17680</name>
</gene>
<dbReference type="RefSeq" id="WP_187031475.1">
    <property type="nucleotide sequence ID" value="NZ_AP023420.1"/>
</dbReference>
<feature type="domain" description="Threonine/Serine exporter ThrE" evidence="9">
    <location>
        <begin position="7"/>
        <end position="132"/>
    </location>
</feature>
<dbReference type="PANTHER" id="PTHR34390:SF1">
    <property type="entry name" value="SUCCINATE TRANSPORTER SUBUNIT YJJB-RELATED"/>
    <property type="match status" value="1"/>
</dbReference>
<dbReference type="InterPro" id="IPR024528">
    <property type="entry name" value="ThrE_2"/>
</dbReference>
<comment type="similarity">
    <text evidence="7">Belongs to the ThrE exporter (TC 2.A.79) family.</text>
</comment>
<feature type="transmembrane region" description="Helical" evidence="8">
    <location>
        <begin position="77"/>
        <end position="97"/>
    </location>
</feature>
<name>A0A810Q856_9FIRM</name>
<evidence type="ECO:0000256" key="6">
    <source>
        <dbReference type="ARBA" id="ARBA00023136"/>
    </source>
</evidence>
<accession>A0A810Q856</accession>
<dbReference type="GO" id="GO:0015744">
    <property type="term" value="P:succinate transport"/>
    <property type="evidence" value="ECO:0007669"/>
    <property type="project" value="TreeGrafter"/>
</dbReference>
<comment type="subcellular location">
    <subcellularLocation>
        <location evidence="1">Cell membrane</location>
        <topology evidence="1">Multi-pass membrane protein</topology>
    </subcellularLocation>
</comment>
<dbReference type="Proteomes" id="UP000679848">
    <property type="component" value="Chromosome"/>
</dbReference>
<feature type="transmembrane region" description="Helical" evidence="8">
    <location>
        <begin position="6"/>
        <end position="21"/>
    </location>
</feature>
<dbReference type="InterPro" id="IPR050539">
    <property type="entry name" value="ThrE_Dicarb/AminoAcid_Exp"/>
</dbReference>
<reference evidence="10" key="1">
    <citation type="submission" date="2020-09" db="EMBL/GenBank/DDBJ databases">
        <title>New species isolated from human feces.</title>
        <authorList>
            <person name="Kitahara M."/>
            <person name="Shigeno Y."/>
            <person name="Shime M."/>
            <person name="Matsumoto Y."/>
            <person name="Nakamura S."/>
            <person name="Motooka D."/>
            <person name="Fukuoka S."/>
            <person name="Nishikawa H."/>
            <person name="Benno Y."/>
        </authorList>
    </citation>
    <scope>NUCLEOTIDE SEQUENCE</scope>
    <source>
        <strain evidence="10">MM59</strain>
    </source>
</reference>
<evidence type="ECO:0000256" key="4">
    <source>
        <dbReference type="ARBA" id="ARBA00022692"/>
    </source>
</evidence>
<evidence type="ECO:0000256" key="1">
    <source>
        <dbReference type="ARBA" id="ARBA00004651"/>
    </source>
</evidence>
<sequence>MEDWMTCLYAFVGCGAFCFIFEMRRWKFILCAAGIGMVARAVCLLLSDMGGISQLVLATIVTATLAEIFARVLKTPATVLLIIGIIPLVPGGGIYYTMEALVNGDMAMFARFGLETVASAGAIAVGSSLVSAVTRILMAQKSARH</sequence>
<evidence type="ECO:0000256" key="2">
    <source>
        <dbReference type="ARBA" id="ARBA00022475"/>
    </source>
</evidence>
<dbReference type="AlphaFoldDB" id="A0A810Q856"/>
<evidence type="ECO:0000256" key="7">
    <source>
        <dbReference type="ARBA" id="ARBA00034125"/>
    </source>
</evidence>
<dbReference type="Pfam" id="PF12821">
    <property type="entry name" value="ThrE_2"/>
    <property type="match status" value="1"/>
</dbReference>
<evidence type="ECO:0000313" key="11">
    <source>
        <dbReference type="Proteomes" id="UP000679848"/>
    </source>
</evidence>
<evidence type="ECO:0000256" key="3">
    <source>
        <dbReference type="ARBA" id="ARBA00022519"/>
    </source>
</evidence>
<keyword evidence="3" id="KW-0997">Cell inner membrane</keyword>
<keyword evidence="5 8" id="KW-1133">Transmembrane helix</keyword>
<dbReference type="PANTHER" id="PTHR34390">
    <property type="entry name" value="UPF0442 PROTEIN YJJB-RELATED"/>
    <property type="match status" value="1"/>
</dbReference>
<evidence type="ECO:0000256" key="8">
    <source>
        <dbReference type="SAM" id="Phobius"/>
    </source>
</evidence>